<comment type="caution">
    <text evidence="1">The sequence shown here is derived from an EMBL/GenBank/DDBJ whole genome shotgun (WGS) entry which is preliminary data.</text>
</comment>
<dbReference type="EMBL" id="CAJNOE010002008">
    <property type="protein sequence ID" value="CAF1463189.1"/>
    <property type="molecule type" value="Genomic_DNA"/>
</dbReference>
<evidence type="ECO:0000313" key="1">
    <source>
        <dbReference type="EMBL" id="CAF1463189.1"/>
    </source>
</evidence>
<evidence type="ECO:0000313" key="3">
    <source>
        <dbReference type="Proteomes" id="UP000663860"/>
    </source>
</evidence>
<evidence type="ECO:0000313" key="2">
    <source>
        <dbReference type="EMBL" id="CAF4082490.1"/>
    </source>
</evidence>
<dbReference type="AlphaFoldDB" id="A0A815QJ93"/>
<dbReference type="Gene3D" id="3.50.50.60">
    <property type="entry name" value="FAD/NAD(P)-binding domain"/>
    <property type="match status" value="1"/>
</dbReference>
<gene>
    <name evidence="1" type="ORF">IZO911_LOCUS43042</name>
    <name evidence="2" type="ORF">KXQ929_LOCUS33439</name>
</gene>
<dbReference type="Proteomes" id="UP000663868">
    <property type="component" value="Unassembled WGS sequence"/>
</dbReference>
<accession>A0A815QJ93</accession>
<organism evidence="1 3">
    <name type="scientific">Adineta steineri</name>
    <dbReference type="NCBI Taxonomy" id="433720"/>
    <lineage>
        <taxon>Eukaryota</taxon>
        <taxon>Metazoa</taxon>
        <taxon>Spiralia</taxon>
        <taxon>Gnathifera</taxon>
        <taxon>Rotifera</taxon>
        <taxon>Eurotatoria</taxon>
        <taxon>Bdelloidea</taxon>
        <taxon>Adinetida</taxon>
        <taxon>Adinetidae</taxon>
        <taxon>Adineta</taxon>
    </lineage>
</organism>
<reference evidence="1" key="1">
    <citation type="submission" date="2021-02" db="EMBL/GenBank/DDBJ databases">
        <authorList>
            <person name="Nowell W R."/>
        </authorList>
    </citation>
    <scope>NUCLEOTIDE SEQUENCE</scope>
</reference>
<dbReference type="InterPro" id="IPR036188">
    <property type="entry name" value="FAD/NAD-bd_sf"/>
</dbReference>
<proteinExistence type="predicted"/>
<sequence length="142" mass="17231">MFEFQTAFVRDVFLGYIKLPDKEQWQSDIDKWRARENSLGSVDFFGVLAFQTDYIDDLYILLLINDNNQYLSKFDHKKVNKMVKDYCKNRLEDILRYRDVSYQLIIDTKNTKIIPVYKPWMENMDDSLEDFINNYREKNNII</sequence>
<dbReference type="EMBL" id="CAJOBB010004286">
    <property type="protein sequence ID" value="CAF4082490.1"/>
    <property type="molecule type" value="Genomic_DNA"/>
</dbReference>
<name>A0A815QJ93_9BILA</name>
<dbReference type="Proteomes" id="UP000663860">
    <property type="component" value="Unassembled WGS sequence"/>
</dbReference>
<protein>
    <submittedName>
        <fullName evidence="1">Uncharacterized protein</fullName>
    </submittedName>
</protein>